<evidence type="ECO:0000313" key="2">
    <source>
        <dbReference type="EMBL" id="SUM72095.1"/>
    </source>
</evidence>
<evidence type="ECO:0000256" key="1">
    <source>
        <dbReference type="SAM" id="Coils"/>
    </source>
</evidence>
<protein>
    <submittedName>
        <fullName evidence="2">Phage-like protein</fullName>
    </submittedName>
</protein>
<evidence type="ECO:0000313" key="3">
    <source>
        <dbReference type="Proteomes" id="UP000255425"/>
    </source>
</evidence>
<name>A0A380H4I0_9STAP</name>
<sequence>MIKDRLAREKRKSDERIKDAIQEAEKLAKMNKDQKSQYEIEKLLKENEELKAEKALSQMKNGTRSMLNESGLESFDDQIIILVNTDAEKTKKNVESFTNLLNQIVKINVEKALSQEPPVSTQSNKMTFWQ</sequence>
<accession>A0A380H4I0</accession>
<dbReference type="AlphaFoldDB" id="A0A380H4I0"/>
<reference evidence="2 3" key="1">
    <citation type="submission" date="2018-06" db="EMBL/GenBank/DDBJ databases">
        <authorList>
            <consortium name="Pathogen Informatics"/>
            <person name="Doyle S."/>
        </authorList>
    </citation>
    <scope>NUCLEOTIDE SEQUENCE [LARGE SCALE GENOMIC DNA]</scope>
    <source>
        <strain evidence="2 3">NCTC11807</strain>
    </source>
</reference>
<proteinExistence type="predicted"/>
<organism evidence="2 3">
    <name type="scientific">Staphylococcus saccharolyticus</name>
    <dbReference type="NCBI Taxonomy" id="33028"/>
    <lineage>
        <taxon>Bacteria</taxon>
        <taxon>Bacillati</taxon>
        <taxon>Bacillota</taxon>
        <taxon>Bacilli</taxon>
        <taxon>Bacillales</taxon>
        <taxon>Staphylococcaceae</taxon>
        <taxon>Staphylococcus</taxon>
    </lineage>
</organism>
<keyword evidence="1" id="KW-0175">Coiled coil</keyword>
<dbReference type="Pfam" id="PF14265">
    <property type="entry name" value="DUF4355"/>
    <property type="match status" value="1"/>
</dbReference>
<dbReference type="EMBL" id="UHDZ01000001">
    <property type="protein sequence ID" value="SUM72095.1"/>
    <property type="molecule type" value="Genomic_DNA"/>
</dbReference>
<gene>
    <name evidence="2" type="ORF">NCTC11807_01742</name>
</gene>
<dbReference type="Proteomes" id="UP000255425">
    <property type="component" value="Unassembled WGS sequence"/>
</dbReference>
<dbReference type="InterPro" id="IPR025580">
    <property type="entry name" value="Gp46"/>
</dbReference>
<feature type="coiled-coil region" evidence="1">
    <location>
        <begin position="3"/>
        <end position="60"/>
    </location>
</feature>
<keyword evidence="3" id="KW-1185">Reference proteome</keyword>